<gene>
    <name evidence="2" type="ORF">CEPIT_LOCUS19526</name>
</gene>
<dbReference type="EMBL" id="CAMAPF010000182">
    <property type="protein sequence ID" value="CAH9111485.1"/>
    <property type="molecule type" value="Genomic_DNA"/>
</dbReference>
<feature type="region of interest" description="Disordered" evidence="1">
    <location>
        <begin position="1"/>
        <end position="30"/>
    </location>
</feature>
<feature type="compositionally biased region" description="Basic and acidic residues" evidence="1">
    <location>
        <begin position="125"/>
        <end position="162"/>
    </location>
</feature>
<dbReference type="PANTHER" id="PTHR15657">
    <property type="entry name" value="THYROID TRANSCRIPTION FACTOR 1-ASSOCIATED PROTEIN 26"/>
    <property type="match status" value="1"/>
</dbReference>
<proteinExistence type="predicted"/>
<feature type="compositionally biased region" description="Basic and acidic residues" evidence="1">
    <location>
        <begin position="14"/>
        <end position="25"/>
    </location>
</feature>
<dbReference type="InterPro" id="IPR013730">
    <property type="entry name" value="Fyv7/TAP26"/>
</dbReference>
<evidence type="ECO:0008006" key="4">
    <source>
        <dbReference type="Google" id="ProtNLM"/>
    </source>
</evidence>
<dbReference type="PANTHER" id="PTHR15657:SF1">
    <property type="entry name" value="THYROID TRANSCRIPTION FACTOR 1-ASSOCIATED PROTEIN 26"/>
    <property type="match status" value="1"/>
</dbReference>
<evidence type="ECO:0000256" key="1">
    <source>
        <dbReference type="SAM" id="MobiDB-lite"/>
    </source>
</evidence>
<accession>A0AAV0DWD1</accession>
<feature type="compositionally biased region" description="Basic residues" evidence="1">
    <location>
        <begin position="163"/>
        <end position="174"/>
    </location>
</feature>
<dbReference type="AlphaFoldDB" id="A0AAV0DWD1"/>
<feature type="region of interest" description="Disordered" evidence="1">
    <location>
        <begin position="81"/>
        <end position="178"/>
    </location>
</feature>
<keyword evidence="3" id="KW-1185">Reference proteome</keyword>
<evidence type="ECO:0000313" key="3">
    <source>
        <dbReference type="Proteomes" id="UP001152523"/>
    </source>
</evidence>
<dbReference type="GO" id="GO:0005634">
    <property type="term" value="C:nucleus"/>
    <property type="evidence" value="ECO:0007669"/>
    <property type="project" value="TreeGrafter"/>
</dbReference>
<evidence type="ECO:0000313" key="2">
    <source>
        <dbReference type="EMBL" id="CAH9111485.1"/>
    </source>
</evidence>
<reference evidence="2" key="1">
    <citation type="submission" date="2022-07" db="EMBL/GenBank/DDBJ databases">
        <authorList>
            <person name="Macas J."/>
            <person name="Novak P."/>
            <person name="Neumann P."/>
        </authorList>
    </citation>
    <scope>NUCLEOTIDE SEQUENCE</scope>
</reference>
<protein>
    <recommendedName>
        <fullName evidence="4">rRNA-processing protein FYV7</fullName>
    </recommendedName>
</protein>
<name>A0AAV0DWD1_9ASTE</name>
<organism evidence="2 3">
    <name type="scientific">Cuscuta epithymum</name>
    <dbReference type="NCBI Taxonomy" id="186058"/>
    <lineage>
        <taxon>Eukaryota</taxon>
        <taxon>Viridiplantae</taxon>
        <taxon>Streptophyta</taxon>
        <taxon>Embryophyta</taxon>
        <taxon>Tracheophyta</taxon>
        <taxon>Spermatophyta</taxon>
        <taxon>Magnoliopsida</taxon>
        <taxon>eudicotyledons</taxon>
        <taxon>Gunneridae</taxon>
        <taxon>Pentapetalae</taxon>
        <taxon>asterids</taxon>
        <taxon>lamiids</taxon>
        <taxon>Solanales</taxon>
        <taxon>Convolvulaceae</taxon>
        <taxon>Cuscuteae</taxon>
        <taxon>Cuscuta</taxon>
        <taxon>Cuscuta subgen. Cuscuta</taxon>
    </lineage>
</organism>
<comment type="caution">
    <text evidence="2">The sequence shown here is derived from an EMBL/GenBank/DDBJ whole genome shotgun (WGS) entry which is preliminary data.</text>
</comment>
<dbReference type="Proteomes" id="UP001152523">
    <property type="component" value="Unassembled WGS sequence"/>
</dbReference>
<sequence length="196" mass="22596">MTKKSAVLGNGNGDRSKGKHGDRSYSAKKNMKKNMQRLGGKGLSLEAFVNAKTSNGNYNPSLIKKQKEFYKNAKFVKKYKKMVKQQGDHSASSVSKRITEELNEGGEAGNVDQNNDTSKRYKPRSLKELYEKKREEEEKVRMEREATIQAKTEERKRAEERRKQTRQNMFKKTRSGQPVMKYRIEHLLQTLQGSTS</sequence>
<dbReference type="Pfam" id="PF08524">
    <property type="entry name" value="rRNA_processing"/>
    <property type="match status" value="1"/>
</dbReference>